<name>A0ABN6F3Q0_9BACT</name>
<gene>
    <name evidence="1" type="ORF">DSLASN_19020</name>
</gene>
<keyword evidence="2" id="KW-1185">Reference proteome</keyword>
<sequence>MGQEYLRFKCDDLFIKPTHSTQAKAVTIQLKVASGGPAGGSFESTRAEWSPFKKTKTTLRLKNEGRFLKNALEKWVGRGGITYHVSKARALA</sequence>
<accession>A0ABN6F3Q0</accession>
<dbReference type="Proteomes" id="UP001320148">
    <property type="component" value="Chromosome"/>
</dbReference>
<protein>
    <submittedName>
        <fullName evidence="1">Uncharacterized protein</fullName>
    </submittedName>
</protein>
<organism evidence="1 2">
    <name type="scientific">Desulfoluna limicola</name>
    <dbReference type="NCBI Taxonomy" id="2810562"/>
    <lineage>
        <taxon>Bacteria</taxon>
        <taxon>Pseudomonadati</taxon>
        <taxon>Thermodesulfobacteriota</taxon>
        <taxon>Desulfobacteria</taxon>
        <taxon>Desulfobacterales</taxon>
        <taxon>Desulfolunaceae</taxon>
        <taxon>Desulfoluna</taxon>
    </lineage>
</organism>
<reference evidence="1 2" key="1">
    <citation type="submission" date="2021-02" db="EMBL/GenBank/DDBJ databases">
        <title>Complete genome of Desulfoluna sp. strain ASN36.</title>
        <authorList>
            <person name="Takahashi A."/>
            <person name="Kojima H."/>
            <person name="Fukui M."/>
        </authorList>
    </citation>
    <scope>NUCLEOTIDE SEQUENCE [LARGE SCALE GENOMIC DNA]</scope>
    <source>
        <strain evidence="1 2">ASN36</strain>
    </source>
</reference>
<proteinExistence type="predicted"/>
<dbReference type="EMBL" id="AP024488">
    <property type="protein sequence ID" value="BCS96270.1"/>
    <property type="molecule type" value="Genomic_DNA"/>
</dbReference>
<evidence type="ECO:0000313" key="1">
    <source>
        <dbReference type="EMBL" id="BCS96270.1"/>
    </source>
</evidence>
<evidence type="ECO:0000313" key="2">
    <source>
        <dbReference type="Proteomes" id="UP001320148"/>
    </source>
</evidence>